<accession>D9STB5</accession>
<proteinExistence type="predicted"/>
<protein>
    <submittedName>
        <fullName evidence="3">Hpt domain protein</fullName>
    </submittedName>
</protein>
<dbReference type="HOGENOM" id="CLU_159152_0_0_9"/>
<keyword evidence="4" id="KW-1185">Reference proteome</keyword>
<evidence type="ECO:0000313" key="4">
    <source>
        <dbReference type="Proteomes" id="UP000002730"/>
    </source>
</evidence>
<dbReference type="RefSeq" id="WP_010076422.1">
    <property type="nucleotide sequence ID" value="NC_014393.1"/>
</dbReference>
<feature type="domain" description="HPt" evidence="2">
    <location>
        <begin position="8"/>
        <end position="101"/>
    </location>
</feature>
<dbReference type="PROSITE" id="PS50894">
    <property type="entry name" value="HPT"/>
    <property type="match status" value="1"/>
</dbReference>
<feature type="modified residue" description="Phosphohistidine" evidence="1">
    <location>
        <position position="47"/>
    </location>
</feature>
<evidence type="ECO:0000256" key="1">
    <source>
        <dbReference type="PROSITE-ProRule" id="PRU00110"/>
    </source>
</evidence>
<dbReference type="InterPro" id="IPR036641">
    <property type="entry name" value="HPT_dom_sf"/>
</dbReference>
<dbReference type="STRING" id="573061.Clocel_0965"/>
<dbReference type="eggNOG" id="COG2198">
    <property type="taxonomic scope" value="Bacteria"/>
</dbReference>
<name>D9STB5_CLOC7</name>
<dbReference type="OrthoDB" id="9792360at2"/>
<dbReference type="KEGG" id="ccb:Clocel_0965"/>
<sequence>MNNNIVHVTSELEDLIPNFIKNRFNDIEALKVAVANMDYASISFLGHSIKGTAGGYGFDYMSSIALKLELAAKENNMVEIKSLAKNLEDHLNQIEIILVEE</sequence>
<evidence type="ECO:0000313" key="3">
    <source>
        <dbReference type="EMBL" id="ADL50731.1"/>
    </source>
</evidence>
<dbReference type="SUPFAM" id="SSF47226">
    <property type="entry name" value="Histidine-containing phosphotransfer domain, HPT domain"/>
    <property type="match status" value="1"/>
</dbReference>
<organism evidence="3 4">
    <name type="scientific">Clostridium cellulovorans (strain ATCC 35296 / DSM 3052 / OCM 3 / 743B)</name>
    <dbReference type="NCBI Taxonomy" id="573061"/>
    <lineage>
        <taxon>Bacteria</taxon>
        <taxon>Bacillati</taxon>
        <taxon>Bacillota</taxon>
        <taxon>Clostridia</taxon>
        <taxon>Eubacteriales</taxon>
        <taxon>Clostridiaceae</taxon>
        <taxon>Clostridium</taxon>
    </lineage>
</organism>
<reference evidence="3 4" key="1">
    <citation type="submission" date="2010-08" db="EMBL/GenBank/DDBJ databases">
        <title>Complete sequence of Clostridium cellulovorans 743B.</title>
        <authorList>
            <consortium name="US DOE Joint Genome Institute"/>
            <person name="Lucas S."/>
            <person name="Copeland A."/>
            <person name="Lapidus A."/>
            <person name="Cheng J.-F."/>
            <person name="Bruce D."/>
            <person name="Goodwin L."/>
            <person name="Pitluck S."/>
            <person name="Chertkov O."/>
            <person name="Detter J.C."/>
            <person name="Han C."/>
            <person name="Tapia R."/>
            <person name="Land M."/>
            <person name="Hauser L."/>
            <person name="Chang Y.-J."/>
            <person name="Jeffries C."/>
            <person name="Kyrpides N."/>
            <person name="Ivanova N."/>
            <person name="Mikhailova N."/>
            <person name="Hemme C.L."/>
            <person name="Woyke T."/>
        </authorList>
    </citation>
    <scope>NUCLEOTIDE SEQUENCE [LARGE SCALE GENOMIC DNA]</scope>
    <source>
        <strain evidence="4">ATCC 35296 / DSM 3052 / OCM 3 / 743B</strain>
    </source>
</reference>
<keyword evidence="1" id="KW-0597">Phosphoprotein</keyword>
<dbReference type="EMBL" id="CP002160">
    <property type="protein sequence ID" value="ADL50731.1"/>
    <property type="molecule type" value="Genomic_DNA"/>
</dbReference>
<dbReference type="AlphaFoldDB" id="D9STB5"/>
<dbReference type="InterPro" id="IPR008207">
    <property type="entry name" value="Sig_transdc_His_kin_Hpt_dom"/>
</dbReference>
<dbReference type="Gene3D" id="1.20.120.160">
    <property type="entry name" value="HPT domain"/>
    <property type="match status" value="1"/>
</dbReference>
<dbReference type="Pfam" id="PF01627">
    <property type="entry name" value="Hpt"/>
    <property type="match status" value="1"/>
</dbReference>
<dbReference type="GO" id="GO:0000160">
    <property type="term" value="P:phosphorelay signal transduction system"/>
    <property type="evidence" value="ECO:0007669"/>
    <property type="project" value="InterPro"/>
</dbReference>
<gene>
    <name evidence="3" type="ordered locus">Clocel_0965</name>
</gene>
<dbReference type="Proteomes" id="UP000002730">
    <property type="component" value="Chromosome"/>
</dbReference>
<evidence type="ECO:0000259" key="2">
    <source>
        <dbReference type="PROSITE" id="PS50894"/>
    </source>
</evidence>